<dbReference type="Pfam" id="PF17979">
    <property type="entry name" value="zf-CRD"/>
    <property type="match status" value="1"/>
</dbReference>
<comment type="similarity">
    <text evidence="4">Belongs to the CHFR family.</text>
</comment>
<evidence type="ECO:0000256" key="15">
    <source>
        <dbReference type="ARBA" id="ARBA00023306"/>
    </source>
</evidence>
<keyword evidence="15" id="KW-0131">Cell cycle</keyword>
<evidence type="ECO:0000313" key="22">
    <source>
        <dbReference type="EMBL" id="KAK6192118.1"/>
    </source>
</evidence>
<dbReference type="InterPro" id="IPR013083">
    <property type="entry name" value="Znf_RING/FYVE/PHD"/>
</dbReference>
<dbReference type="Gene3D" id="2.60.200.20">
    <property type="match status" value="1"/>
</dbReference>
<keyword evidence="9" id="KW-0479">Metal-binding</keyword>
<evidence type="ECO:0000256" key="2">
    <source>
        <dbReference type="ARBA" id="ARBA00004322"/>
    </source>
</evidence>
<keyword evidence="14" id="KW-0539">Nucleus</keyword>
<dbReference type="SMART" id="SM00240">
    <property type="entry name" value="FHA"/>
    <property type="match status" value="1"/>
</dbReference>
<dbReference type="EC" id="2.3.2.27" evidence="5"/>
<feature type="region of interest" description="Disordered" evidence="19">
    <location>
        <begin position="331"/>
        <end position="360"/>
    </location>
</feature>
<comment type="catalytic activity">
    <reaction evidence="1">
        <text>S-ubiquitinyl-[E2 ubiquitin-conjugating enzyme]-L-cysteine + [acceptor protein]-L-lysine = [E2 ubiquitin-conjugating enzyme]-L-cysteine + N(6)-ubiquitinyl-[acceptor protein]-L-lysine.</text>
        <dbReference type="EC" id="2.3.2.27"/>
    </reaction>
</comment>
<dbReference type="GO" id="GO:0008270">
    <property type="term" value="F:zinc ion binding"/>
    <property type="evidence" value="ECO:0007669"/>
    <property type="project" value="UniProtKB-KW"/>
</dbReference>
<evidence type="ECO:0000256" key="10">
    <source>
        <dbReference type="ARBA" id="ARBA00022771"/>
    </source>
</evidence>
<feature type="domain" description="FHA" evidence="20">
    <location>
        <begin position="30"/>
        <end position="80"/>
    </location>
</feature>
<evidence type="ECO:0000256" key="16">
    <source>
        <dbReference type="ARBA" id="ARBA00029800"/>
    </source>
</evidence>
<dbReference type="PROSITE" id="PS50006">
    <property type="entry name" value="FHA_DOMAIN"/>
    <property type="match status" value="1"/>
</dbReference>
<gene>
    <name evidence="22" type="ORF">SNE40_003653</name>
</gene>
<dbReference type="PANTHER" id="PTHR16079:SF4">
    <property type="entry name" value="E3 UBIQUITIN-PROTEIN LIGASE CHFR"/>
    <property type="match status" value="1"/>
</dbReference>
<dbReference type="Gene3D" id="3.30.40.10">
    <property type="entry name" value="Zinc/RING finger domain, C3HC4 (zinc finger)"/>
    <property type="match status" value="1"/>
</dbReference>
<dbReference type="FunFam" id="3.30.40.10:FF:000203">
    <property type="entry name" value="E3 ubiquitin-protein ligase CHFR isoform X1"/>
    <property type="match status" value="1"/>
</dbReference>
<feature type="region of interest" description="Disordered" evidence="19">
    <location>
        <begin position="136"/>
        <end position="228"/>
    </location>
</feature>
<dbReference type="InterPro" id="IPR052256">
    <property type="entry name" value="E3_ubiquitin-ligase_CHFR"/>
</dbReference>
<reference evidence="22 23" key="1">
    <citation type="submission" date="2024-01" db="EMBL/GenBank/DDBJ databases">
        <title>The genome of the rayed Mediterranean limpet Patella caerulea (Linnaeus, 1758).</title>
        <authorList>
            <person name="Anh-Thu Weber A."/>
            <person name="Halstead-Nussloch G."/>
        </authorList>
    </citation>
    <scope>NUCLEOTIDE SEQUENCE [LARGE SCALE GENOMIC DNA]</scope>
    <source>
        <strain evidence="22">AATW-2023a</strain>
        <tissue evidence="22">Whole specimen</tissue>
    </source>
</reference>
<dbReference type="GO" id="GO:0016567">
    <property type="term" value="P:protein ubiquitination"/>
    <property type="evidence" value="ECO:0007669"/>
    <property type="project" value="TreeGrafter"/>
</dbReference>
<dbReference type="PROSITE" id="PS50089">
    <property type="entry name" value="ZF_RING_2"/>
    <property type="match status" value="1"/>
</dbReference>
<evidence type="ECO:0000256" key="13">
    <source>
        <dbReference type="ARBA" id="ARBA00022833"/>
    </source>
</evidence>
<evidence type="ECO:0000256" key="8">
    <source>
        <dbReference type="ARBA" id="ARBA00022679"/>
    </source>
</evidence>
<evidence type="ECO:0000256" key="14">
    <source>
        <dbReference type="ARBA" id="ARBA00023242"/>
    </source>
</evidence>
<dbReference type="SUPFAM" id="SSF57850">
    <property type="entry name" value="RING/U-box"/>
    <property type="match status" value="1"/>
</dbReference>
<evidence type="ECO:0000256" key="4">
    <source>
        <dbReference type="ARBA" id="ARBA00005797"/>
    </source>
</evidence>
<proteinExistence type="inferred from homology"/>
<dbReference type="InterPro" id="IPR040909">
    <property type="entry name" value="CHFR_Znf-CRD"/>
</dbReference>
<dbReference type="Pfam" id="PF13923">
    <property type="entry name" value="zf-C3HC4_2"/>
    <property type="match status" value="1"/>
</dbReference>
<evidence type="ECO:0000256" key="17">
    <source>
        <dbReference type="ARBA" id="ARBA00031332"/>
    </source>
</evidence>
<dbReference type="InterPro" id="IPR008984">
    <property type="entry name" value="SMAD_FHA_dom_sf"/>
</dbReference>
<dbReference type="PANTHER" id="PTHR16079">
    <property type="entry name" value="UBIQUITIN LIGASE PROTEIN CHFR"/>
    <property type="match status" value="1"/>
</dbReference>
<evidence type="ECO:0000256" key="7">
    <source>
        <dbReference type="ARBA" id="ARBA00022618"/>
    </source>
</evidence>
<evidence type="ECO:0000256" key="3">
    <source>
        <dbReference type="ARBA" id="ARBA00004906"/>
    </source>
</evidence>
<dbReference type="CDD" id="cd16503">
    <property type="entry name" value="RING-HC_CHFR"/>
    <property type="match status" value="1"/>
</dbReference>
<evidence type="ECO:0000256" key="5">
    <source>
        <dbReference type="ARBA" id="ARBA00012483"/>
    </source>
</evidence>
<dbReference type="AlphaFoldDB" id="A0AAN8KBQ8"/>
<keyword evidence="7" id="KW-0132">Cell division</keyword>
<evidence type="ECO:0000256" key="19">
    <source>
        <dbReference type="SAM" id="MobiDB-lite"/>
    </source>
</evidence>
<feature type="compositionally biased region" description="Basic and acidic residues" evidence="19">
    <location>
        <begin position="158"/>
        <end position="211"/>
    </location>
</feature>
<name>A0AAN8KBQ8_PATCE</name>
<evidence type="ECO:0000259" key="21">
    <source>
        <dbReference type="PROSITE" id="PS50089"/>
    </source>
</evidence>
<dbReference type="Proteomes" id="UP001347796">
    <property type="component" value="Unassembled WGS sequence"/>
</dbReference>
<evidence type="ECO:0000256" key="1">
    <source>
        <dbReference type="ARBA" id="ARBA00000900"/>
    </source>
</evidence>
<feature type="domain" description="RING-type" evidence="21">
    <location>
        <begin position="239"/>
        <end position="278"/>
    </location>
</feature>
<dbReference type="SUPFAM" id="SSF49879">
    <property type="entry name" value="SMAD/FHA domain"/>
    <property type="match status" value="1"/>
</dbReference>
<evidence type="ECO:0000259" key="20">
    <source>
        <dbReference type="PROSITE" id="PS50006"/>
    </source>
</evidence>
<dbReference type="EMBL" id="JAZGQO010000002">
    <property type="protein sequence ID" value="KAK6192118.1"/>
    <property type="molecule type" value="Genomic_DNA"/>
</dbReference>
<evidence type="ECO:0000256" key="6">
    <source>
        <dbReference type="ARBA" id="ARBA00017908"/>
    </source>
</evidence>
<dbReference type="CDD" id="cd22672">
    <property type="entry name" value="FHA_CHFR"/>
    <property type="match status" value="1"/>
</dbReference>
<feature type="compositionally biased region" description="Basic and acidic residues" evidence="19">
    <location>
        <begin position="218"/>
        <end position="228"/>
    </location>
</feature>
<comment type="pathway">
    <text evidence="3">Protein modification; protein ubiquitination.</text>
</comment>
<evidence type="ECO:0000256" key="12">
    <source>
        <dbReference type="ARBA" id="ARBA00022786"/>
    </source>
</evidence>
<evidence type="ECO:0000313" key="23">
    <source>
        <dbReference type="Proteomes" id="UP001347796"/>
    </source>
</evidence>
<evidence type="ECO:0000256" key="11">
    <source>
        <dbReference type="ARBA" id="ARBA00022776"/>
    </source>
</evidence>
<dbReference type="Gene3D" id="3.30.40.140">
    <property type="match status" value="1"/>
</dbReference>
<organism evidence="22 23">
    <name type="scientific">Patella caerulea</name>
    <name type="common">Rayed Mediterranean limpet</name>
    <dbReference type="NCBI Taxonomy" id="87958"/>
    <lineage>
        <taxon>Eukaryota</taxon>
        <taxon>Metazoa</taxon>
        <taxon>Spiralia</taxon>
        <taxon>Lophotrochozoa</taxon>
        <taxon>Mollusca</taxon>
        <taxon>Gastropoda</taxon>
        <taxon>Patellogastropoda</taxon>
        <taxon>Patelloidea</taxon>
        <taxon>Patellidae</taxon>
        <taxon>Patella</taxon>
    </lineage>
</organism>
<feature type="region of interest" description="Disordered" evidence="19">
    <location>
        <begin position="416"/>
        <end position="440"/>
    </location>
</feature>
<dbReference type="SMART" id="SM00184">
    <property type="entry name" value="RING"/>
    <property type="match status" value="1"/>
</dbReference>
<sequence length="652" mass="73315">MDKAVEEAWAQLVCTTDVDCQPFPIYQEKFTIGRAKACDISLGDNKLVSGTHCYIQRNNKGEVWLHDSSTNGTLLNMVTKLTKGESKLLSHGDEFFVVYKKNNEELNIGYVYQDMKELAKEEESDEETQEYNVADATLADEEINLVPSPTQGFKRPQTSRDEDPPPKRSKPHESSSKDKLAVETNDDKNPPTDEKTEIKMKVDESGDKQSDVKSSTSDSKDTATKPAEKDDALAESLLCIICQEILHDCISLQPCMHSFCAGCYSDWMERSNECPSCRLKAERINKNHIVNNLVEAYLKEHPDKKRPEEEIKELDSRNKITRDMLYPVKPKKGGYSFGEESDDYEDSVEEPDSDDDDDVVPPPFVTLPRPAATGHLFGLPFGIVPPPKTVCRQCPEYKEPVPAACIPDVATKTGKDKSELADNCDGAGPSTDPGEGCSNTDAKIMPSPPPKFVCGPMQNHYLCNCCLEPMPDRRLERPGNPLIRPQQCSLCQNGFCHLYWGCRRANCEGCLGKFNDFNFGKKCLISLVLDNAHESEILKNYLESKNMSVKDLLKVCVEKKDSGEYTCTGTAGNYNMHFGRKLESDAIICYTCALRYFKELAYQYRRDIPKADLPEAVTKRPDCYWGKNCRTQRNKPGHAITFNHICEQTRTA</sequence>
<comment type="caution">
    <text evidence="22">The sequence shown here is derived from an EMBL/GenBank/DDBJ whole genome shotgun (WGS) entry which is preliminary data.</text>
</comment>
<keyword evidence="11" id="KW-0498">Mitosis</keyword>
<dbReference type="GO" id="GO:0051301">
    <property type="term" value="P:cell division"/>
    <property type="evidence" value="ECO:0007669"/>
    <property type="project" value="UniProtKB-KW"/>
</dbReference>
<keyword evidence="13" id="KW-0862">Zinc</keyword>
<keyword evidence="12" id="KW-0833">Ubl conjugation pathway</keyword>
<dbReference type="GO" id="GO:0006511">
    <property type="term" value="P:ubiquitin-dependent protein catabolic process"/>
    <property type="evidence" value="ECO:0007669"/>
    <property type="project" value="TreeGrafter"/>
</dbReference>
<dbReference type="Pfam" id="PF00498">
    <property type="entry name" value="FHA"/>
    <property type="match status" value="1"/>
</dbReference>
<keyword evidence="8" id="KW-0808">Transferase</keyword>
<comment type="subcellular location">
    <subcellularLocation>
        <location evidence="2">Nucleus</location>
        <location evidence="2">PML body</location>
    </subcellularLocation>
</comment>
<dbReference type="GO" id="GO:0016605">
    <property type="term" value="C:PML body"/>
    <property type="evidence" value="ECO:0007669"/>
    <property type="project" value="UniProtKB-SubCell"/>
</dbReference>
<keyword evidence="23" id="KW-1185">Reference proteome</keyword>
<dbReference type="PROSITE" id="PS00518">
    <property type="entry name" value="ZF_RING_1"/>
    <property type="match status" value="1"/>
</dbReference>
<feature type="compositionally biased region" description="Acidic residues" evidence="19">
    <location>
        <begin position="339"/>
        <end position="359"/>
    </location>
</feature>
<accession>A0AAN8KBQ8</accession>
<protein>
    <recommendedName>
        <fullName evidence="6">E3 ubiquitin-protein ligase CHFR</fullName>
        <ecNumber evidence="5">2.3.2.27</ecNumber>
    </recommendedName>
    <alternativeName>
        <fullName evidence="17">Checkpoint with forkhead and RING finger domains protein</fullName>
    </alternativeName>
    <alternativeName>
        <fullName evidence="16">RING-type E3 ubiquitin transferase CHFR</fullName>
    </alternativeName>
</protein>
<keyword evidence="10 18" id="KW-0863">Zinc-finger</keyword>
<dbReference type="InterPro" id="IPR001841">
    <property type="entry name" value="Znf_RING"/>
</dbReference>
<dbReference type="GO" id="GO:0061630">
    <property type="term" value="F:ubiquitin protein ligase activity"/>
    <property type="evidence" value="ECO:0007669"/>
    <property type="project" value="UniProtKB-EC"/>
</dbReference>
<dbReference type="InterPro" id="IPR017907">
    <property type="entry name" value="Znf_RING_CS"/>
</dbReference>
<dbReference type="InterPro" id="IPR000253">
    <property type="entry name" value="FHA_dom"/>
</dbReference>
<evidence type="ECO:0000256" key="9">
    <source>
        <dbReference type="ARBA" id="ARBA00022723"/>
    </source>
</evidence>
<evidence type="ECO:0000256" key="18">
    <source>
        <dbReference type="PROSITE-ProRule" id="PRU00175"/>
    </source>
</evidence>